<dbReference type="RefSeq" id="WP_238253323.1">
    <property type="nucleotide sequence ID" value="NZ_BPQX01000078.1"/>
</dbReference>
<evidence type="ECO:0008006" key="4">
    <source>
        <dbReference type="Google" id="ProtNLM"/>
    </source>
</evidence>
<protein>
    <recommendedName>
        <fullName evidence="4">PNPLA domain-containing protein</fullName>
    </recommendedName>
</protein>
<dbReference type="Gene3D" id="3.40.1090.10">
    <property type="entry name" value="Cytosolic phospholipase A2 catalytic domain"/>
    <property type="match status" value="1"/>
</dbReference>
<accession>A0ABU0HP85</accession>
<feature type="transmembrane region" description="Helical" evidence="1">
    <location>
        <begin position="469"/>
        <end position="491"/>
    </location>
</feature>
<evidence type="ECO:0000313" key="3">
    <source>
        <dbReference type="Proteomes" id="UP001236369"/>
    </source>
</evidence>
<feature type="transmembrane region" description="Helical" evidence="1">
    <location>
        <begin position="274"/>
        <end position="295"/>
    </location>
</feature>
<dbReference type="InterPro" id="IPR016035">
    <property type="entry name" value="Acyl_Trfase/lysoPLipase"/>
</dbReference>
<reference evidence="2 3" key="1">
    <citation type="submission" date="2023-07" db="EMBL/GenBank/DDBJ databases">
        <title>Genomic Encyclopedia of Type Strains, Phase IV (KMG-IV): sequencing the most valuable type-strain genomes for metagenomic binning, comparative biology and taxonomic classification.</title>
        <authorList>
            <person name="Goeker M."/>
        </authorList>
    </citation>
    <scope>NUCLEOTIDE SEQUENCE [LARGE SCALE GENOMIC DNA]</scope>
    <source>
        <strain evidence="2 3">DSM 19562</strain>
    </source>
</reference>
<organism evidence="2 3">
    <name type="scientific">Methylobacterium persicinum</name>
    <dbReference type="NCBI Taxonomy" id="374426"/>
    <lineage>
        <taxon>Bacteria</taxon>
        <taxon>Pseudomonadati</taxon>
        <taxon>Pseudomonadota</taxon>
        <taxon>Alphaproteobacteria</taxon>
        <taxon>Hyphomicrobiales</taxon>
        <taxon>Methylobacteriaceae</taxon>
        <taxon>Methylobacterium</taxon>
    </lineage>
</organism>
<feature type="transmembrane region" description="Helical" evidence="1">
    <location>
        <begin position="316"/>
        <end position="340"/>
    </location>
</feature>
<comment type="caution">
    <text evidence="2">The sequence shown here is derived from an EMBL/GenBank/DDBJ whole genome shotgun (WGS) entry which is preliminary data.</text>
</comment>
<evidence type="ECO:0000313" key="2">
    <source>
        <dbReference type="EMBL" id="MDQ0444140.1"/>
    </source>
</evidence>
<evidence type="ECO:0000256" key="1">
    <source>
        <dbReference type="SAM" id="Phobius"/>
    </source>
</evidence>
<dbReference type="EMBL" id="JAUSVV010000010">
    <property type="protein sequence ID" value="MDQ0444140.1"/>
    <property type="molecule type" value="Genomic_DNA"/>
</dbReference>
<keyword evidence="1" id="KW-0472">Membrane</keyword>
<name>A0ABU0HP85_9HYPH</name>
<feature type="transmembrane region" description="Helical" evidence="1">
    <location>
        <begin position="528"/>
        <end position="549"/>
    </location>
</feature>
<dbReference type="PANTHER" id="PTHR10728">
    <property type="entry name" value="CYTOSOLIC PHOSPHOLIPASE A2"/>
    <property type="match status" value="1"/>
</dbReference>
<keyword evidence="1" id="KW-1133">Transmembrane helix</keyword>
<feature type="transmembrane region" description="Helical" evidence="1">
    <location>
        <begin position="202"/>
        <end position="221"/>
    </location>
</feature>
<dbReference type="Proteomes" id="UP001236369">
    <property type="component" value="Unassembled WGS sequence"/>
</dbReference>
<feature type="transmembrane region" description="Helical" evidence="1">
    <location>
        <begin position="360"/>
        <end position="380"/>
    </location>
</feature>
<proteinExistence type="predicted"/>
<sequence>MDANLATTGSAEASISGLPALTTRDAAWVLNTEQMLQEELDHFCGVRPPGDMKSRQARADEAQLSALCLSGGGIRSATFCLGAVQALAARHMLGEFHYLSTVSGGGFAGGWLQTFIRECGSLAEAESRLRGSGKEVFAKLRRYTNYLTPEVGLLSRDTWAGVILYVRNTILNWLIIFPLLLFIPLVLITYRTALEAASRSTLWLPLVVGSAALLVATFNACRMLPSHRPRVAGVTTYASPPFIAGGILAPTCLWSLALPFTVRALFEHGLPVPTVNLCSLGFWYFVVLAVGYLCGMVWQKAKGHPGQWLYERNMGAWLGSSFVSAIIIVIGTVWTITWAVGDDVTAFNAADAQVSQALTVLAPPILIVVHLLQSVVFIGFRKSAERADLDREWVARIDGQLLLAAAGWTALCLCCLIVPSVALGREEPKLPALFSAFSALVTGPAAAFLGKQVFARTQALAAKGRMDNILMIGLSVMAAVFGISLFALLGWCLGRFLGSAYDWWGHCLLPRAVYDRSDPADICGINPYGMILILCVAVAAILAGAVRLFGRVNVNRFSMHGVYRNRLTRGFLGSARTHRDADPFTDFDEDDSPRIAELGTERRLLPVVNMTLNLTDILRTEWAERKAASFTATPFTCGSATLDRTDMLGDTPRTDGPRGAYIRTTDYACMETASDRVSAGKGPLLGGLLTISGAAVSPNWGYHSSPLIAFLMTLFNVRLGAWLPNPAVARRDDLRLAKPRNSVLALLSELGGRSTDVRQAIYCSDGGHFDNLGLYEMLRRRCARIVVIDAGQDEKCTFFDLGNVIRKAEVDGLAKIQMGDIRIFPRAVIERDGKRAGALGYARGTIVYPGARDPAQLIYIKPSFLDDIPAEVRAYGATSAAFPHESTANQWFSESQFESYRALGFHQVSRMFGSQLSTLSEWTTYLDREVGRHGCT</sequence>
<feature type="transmembrane region" description="Helical" evidence="1">
    <location>
        <begin position="430"/>
        <end position="449"/>
    </location>
</feature>
<dbReference type="PANTHER" id="PTHR10728:SF40">
    <property type="entry name" value="PATATIN FAMILY PROTEIN"/>
    <property type="match status" value="1"/>
</dbReference>
<feature type="transmembrane region" description="Helical" evidence="1">
    <location>
        <begin position="401"/>
        <end position="424"/>
    </location>
</feature>
<feature type="transmembrane region" description="Helical" evidence="1">
    <location>
        <begin position="170"/>
        <end position="190"/>
    </location>
</feature>
<dbReference type="SUPFAM" id="SSF52151">
    <property type="entry name" value="FabD/lysophospholipase-like"/>
    <property type="match status" value="1"/>
</dbReference>
<keyword evidence="1" id="KW-0812">Transmembrane</keyword>
<gene>
    <name evidence="2" type="ORF">QO016_003650</name>
</gene>
<keyword evidence="3" id="KW-1185">Reference proteome</keyword>
<feature type="transmembrane region" description="Helical" evidence="1">
    <location>
        <begin position="242"/>
        <end position="262"/>
    </location>
</feature>